<feature type="compositionally biased region" description="Polar residues" evidence="11">
    <location>
        <begin position="340"/>
        <end position="349"/>
    </location>
</feature>
<dbReference type="InterPro" id="IPR001138">
    <property type="entry name" value="Zn2Cys6_DnaBD"/>
</dbReference>
<keyword evidence="10" id="KW-0119">Carbohydrate metabolism</keyword>
<dbReference type="GO" id="GO:0006351">
    <property type="term" value="P:DNA-templated transcription"/>
    <property type="evidence" value="ECO:0007669"/>
    <property type="project" value="InterPro"/>
</dbReference>
<dbReference type="RefSeq" id="XP_046064214.1">
    <property type="nucleotide sequence ID" value="XM_046202052.1"/>
</dbReference>
<feature type="compositionally biased region" description="Polar residues" evidence="11">
    <location>
        <begin position="237"/>
        <end position="247"/>
    </location>
</feature>
<feature type="region of interest" description="Disordered" evidence="11">
    <location>
        <begin position="1"/>
        <end position="30"/>
    </location>
</feature>
<dbReference type="SMART" id="SM00066">
    <property type="entry name" value="GAL4"/>
    <property type="match status" value="1"/>
</dbReference>
<keyword evidence="9" id="KW-0539">Nucleus</keyword>
<dbReference type="InterPro" id="IPR005600">
    <property type="entry name" value="Gal4_dimer_dom"/>
</dbReference>
<dbReference type="OrthoDB" id="3364175at2759"/>
<proteinExistence type="predicted"/>
<dbReference type="InterPro" id="IPR036864">
    <property type="entry name" value="Zn2-C6_fun-type_DNA-bd_sf"/>
</dbReference>
<evidence type="ECO:0000313" key="14">
    <source>
        <dbReference type="Proteomes" id="UP000769157"/>
    </source>
</evidence>
<dbReference type="InterPro" id="IPR007219">
    <property type="entry name" value="XnlR_reg_dom"/>
</dbReference>
<dbReference type="GO" id="GO:0008270">
    <property type="term" value="F:zinc ion binding"/>
    <property type="evidence" value="ECO:0007669"/>
    <property type="project" value="InterPro"/>
</dbReference>
<evidence type="ECO:0000256" key="9">
    <source>
        <dbReference type="ARBA" id="ARBA00023242"/>
    </source>
</evidence>
<feature type="compositionally biased region" description="Polar residues" evidence="11">
    <location>
        <begin position="941"/>
        <end position="954"/>
    </location>
</feature>
<feature type="compositionally biased region" description="Basic and acidic residues" evidence="11">
    <location>
        <begin position="978"/>
        <end position="987"/>
    </location>
</feature>
<dbReference type="InterPro" id="IPR051127">
    <property type="entry name" value="Fungal_SecMet_Regulators"/>
</dbReference>
<feature type="compositionally biased region" description="Low complexity" evidence="11">
    <location>
        <begin position="215"/>
        <end position="229"/>
    </location>
</feature>
<feature type="compositionally biased region" description="Basic and acidic residues" evidence="11">
    <location>
        <begin position="7"/>
        <end position="30"/>
    </location>
</feature>
<accession>A0A9P8T9N5</accession>
<dbReference type="Pfam" id="PF03902">
    <property type="entry name" value="Gal4_dimer"/>
    <property type="match status" value="1"/>
</dbReference>
<reference evidence="13" key="2">
    <citation type="submission" date="2021-01" db="EMBL/GenBank/DDBJ databases">
        <authorList>
            <person name="Schikora-Tamarit M.A."/>
        </authorList>
    </citation>
    <scope>NUCLEOTIDE SEQUENCE</scope>
    <source>
        <strain evidence="13">CBS6075</strain>
    </source>
</reference>
<evidence type="ECO:0000313" key="13">
    <source>
        <dbReference type="EMBL" id="KAH3670789.1"/>
    </source>
</evidence>
<dbReference type="PROSITE" id="PS50048">
    <property type="entry name" value="ZN2_CY6_FUNGAL_2"/>
    <property type="match status" value="1"/>
</dbReference>
<feature type="region of interest" description="Disordered" evidence="11">
    <location>
        <begin position="330"/>
        <end position="349"/>
    </location>
</feature>
<dbReference type="GO" id="GO:0006012">
    <property type="term" value="P:galactose metabolic process"/>
    <property type="evidence" value="ECO:0007669"/>
    <property type="project" value="UniProtKB-KW"/>
</dbReference>
<name>A0A9P8T9N5_9ASCO</name>
<keyword evidence="4" id="KW-0805">Transcription regulation</keyword>
<dbReference type="EMBL" id="JAEUBE010000087">
    <property type="protein sequence ID" value="KAH3670789.1"/>
    <property type="molecule type" value="Genomic_DNA"/>
</dbReference>
<dbReference type="SUPFAM" id="SSF57701">
    <property type="entry name" value="Zn2/Cys6 DNA-binding domain"/>
    <property type="match status" value="1"/>
</dbReference>
<dbReference type="CDD" id="cd14654">
    <property type="entry name" value="ZIP_Gal4"/>
    <property type="match status" value="1"/>
</dbReference>
<gene>
    <name evidence="13" type="ORF">OGAPHI_001305</name>
</gene>
<keyword evidence="3" id="KW-0862">Zinc</keyword>
<reference evidence="13" key="1">
    <citation type="journal article" date="2021" name="Open Biol.">
        <title>Shared evolutionary footprints suggest mitochondrial oxidative damage underlies multiple complex I losses in fungi.</title>
        <authorList>
            <person name="Schikora-Tamarit M.A."/>
            <person name="Marcet-Houben M."/>
            <person name="Nosek J."/>
            <person name="Gabaldon T."/>
        </authorList>
    </citation>
    <scope>NUCLEOTIDE SEQUENCE</scope>
    <source>
        <strain evidence="13">CBS6075</strain>
    </source>
</reference>
<keyword evidence="6" id="KW-0299">Galactose metabolism</keyword>
<keyword evidence="14" id="KW-1185">Reference proteome</keyword>
<dbReference type="SMART" id="SM00906">
    <property type="entry name" value="Fungal_trans"/>
    <property type="match status" value="1"/>
</dbReference>
<dbReference type="PANTHER" id="PTHR47424">
    <property type="entry name" value="REGULATORY PROTEIN GAL4"/>
    <property type="match status" value="1"/>
</dbReference>
<keyword evidence="7" id="KW-0010">Activator</keyword>
<keyword evidence="8" id="KW-0804">Transcription</keyword>
<dbReference type="GeneID" id="70233273"/>
<dbReference type="CDD" id="cd12148">
    <property type="entry name" value="fungal_TF_MHR"/>
    <property type="match status" value="1"/>
</dbReference>
<feature type="region of interest" description="Disordered" evidence="11">
    <location>
        <begin position="921"/>
        <end position="987"/>
    </location>
</feature>
<dbReference type="Proteomes" id="UP000769157">
    <property type="component" value="Unassembled WGS sequence"/>
</dbReference>
<dbReference type="SUPFAM" id="SSF57959">
    <property type="entry name" value="Leucine zipper domain"/>
    <property type="match status" value="1"/>
</dbReference>
<evidence type="ECO:0000256" key="3">
    <source>
        <dbReference type="ARBA" id="ARBA00022833"/>
    </source>
</evidence>
<dbReference type="FunFam" id="4.10.240.10:FF:000009">
    <property type="entry name" value="C6 transcription factor (Gal4)"/>
    <property type="match status" value="1"/>
</dbReference>
<dbReference type="InterPro" id="IPR046347">
    <property type="entry name" value="bZIP_sf"/>
</dbReference>
<dbReference type="CDD" id="cd00067">
    <property type="entry name" value="GAL4"/>
    <property type="match status" value="1"/>
</dbReference>
<feature type="compositionally biased region" description="Low complexity" evidence="11">
    <location>
        <begin position="305"/>
        <end position="318"/>
    </location>
</feature>
<organism evidence="13 14">
    <name type="scientific">Ogataea philodendri</name>
    <dbReference type="NCBI Taxonomy" id="1378263"/>
    <lineage>
        <taxon>Eukaryota</taxon>
        <taxon>Fungi</taxon>
        <taxon>Dikarya</taxon>
        <taxon>Ascomycota</taxon>
        <taxon>Saccharomycotina</taxon>
        <taxon>Pichiomycetes</taxon>
        <taxon>Pichiales</taxon>
        <taxon>Pichiaceae</taxon>
        <taxon>Ogataea</taxon>
    </lineage>
</organism>
<evidence type="ECO:0000256" key="11">
    <source>
        <dbReference type="SAM" id="MobiDB-lite"/>
    </source>
</evidence>
<evidence type="ECO:0000256" key="2">
    <source>
        <dbReference type="ARBA" id="ARBA00022723"/>
    </source>
</evidence>
<dbReference type="GO" id="GO:0005634">
    <property type="term" value="C:nucleus"/>
    <property type="evidence" value="ECO:0007669"/>
    <property type="project" value="UniProtKB-SubCell"/>
</dbReference>
<evidence type="ECO:0000256" key="10">
    <source>
        <dbReference type="ARBA" id="ARBA00023277"/>
    </source>
</evidence>
<dbReference type="Pfam" id="PF04082">
    <property type="entry name" value="Fungal_trans"/>
    <property type="match status" value="1"/>
</dbReference>
<comment type="subcellular location">
    <subcellularLocation>
        <location evidence="1">Nucleus</location>
    </subcellularLocation>
</comment>
<dbReference type="PROSITE" id="PS00463">
    <property type="entry name" value="ZN2_CY6_FUNGAL_1"/>
    <property type="match status" value="1"/>
</dbReference>
<dbReference type="GO" id="GO:0000435">
    <property type="term" value="P:positive regulation of transcription from RNA polymerase II promoter by galactose"/>
    <property type="evidence" value="ECO:0007669"/>
    <property type="project" value="TreeGrafter"/>
</dbReference>
<dbReference type="AlphaFoldDB" id="A0A9P8T9N5"/>
<dbReference type="Pfam" id="PF00172">
    <property type="entry name" value="Zn_clus"/>
    <property type="match status" value="1"/>
</dbReference>
<evidence type="ECO:0000259" key="12">
    <source>
        <dbReference type="PROSITE" id="PS50048"/>
    </source>
</evidence>
<feature type="domain" description="Zn(2)-C6 fungal-type" evidence="12">
    <location>
        <begin position="140"/>
        <end position="170"/>
    </location>
</feature>
<evidence type="ECO:0000256" key="8">
    <source>
        <dbReference type="ARBA" id="ARBA00023163"/>
    </source>
</evidence>
<keyword evidence="2" id="KW-0479">Metal-binding</keyword>
<feature type="region of interest" description="Disordered" evidence="11">
    <location>
        <begin position="302"/>
        <end position="322"/>
    </location>
</feature>
<evidence type="ECO:0000256" key="5">
    <source>
        <dbReference type="ARBA" id="ARBA00023125"/>
    </source>
</evidence>
<evidence type="ECO:0000256" key="4">
    <source>
        <dbReference type="ARBA" id="ARBA00023015"/>
    </source>
</evidence>
<sequence length="1104" mass="124021">MLRKSMNNREHGKVTIKKEGNESIERLGSHQGLKEDYSLLGANSPSPADTTESNFGVHTSELASNVSHDSVVSDLHHKNCMVPNSRASISINNHHNRHGTSHTAIKRESSVISDDITHSEIDETETGKYSARHKQLIEQACDSCRRKKLRCTKEFPKCSKCTDHGWECVYSPRAVRSPLTRAHLTEVESRVRQLESFLMKAFPSENLDHILENFTPPDSLTSSSSNSPNFGARSIVTPRQSQSSIPTTKMFKDPIASDTSTTLPKIGSPQRMFTRLPDEFLAGDLSNNTNFDWSEDDEDYERRYSSNASASSPSSTTSLHEKNSMVSLSHLDQFPGGQGQESTFTTKTNNSSICTSPYLRASVPSIVTDGMGVNSNKSGFLGIGSSSSFLRVMRIGKIDEERSEDADIIMDDLDLKELDEPSTEKNQPLYASQPMNPELKEQIVDGLKKGLHSLEQTKREEDMESYMNLKSTEEQFLASYFRYYHTSYPFIHKETFMKHYNKELPVKNELHWQALLNTVLALGCWCLHGENSMLDLAYYQRAKKALNVGANGFECGNLMLLSSLVLLSNFSQKRNKPNTGWNFLGIAVRMAMSLGLHKEFQEQGNNAGTRKEEILNLEIKRRLWWGLYIFDAGASITFGRPINLPPLDTVDVKMMSNINDEELSRLIENRNISGFISDDMLNDGYPTLYSAMIQQTKLTFVTNPIYSRILAKPPPTLQECFEMNLNIESFISELPRYFHEDDLIARKEFFGSIPKDLLLTADESRFPEWFSLSRNRLIWRYKNMQIILFRPFIWQRIVAVQDPEVMKLCKCEEAKEGRRICLKAASETIKSIGKFVKNNEANLSIIAVWYATYFLFQAVLIPIACLCSEPFSSHSASWIDDVNTAKGALSLMSKYNSMGSKLSKVIDKLLSKTSLTEKHKFAKSTDANSQSKRPNFGKGNFASSNTLQTGNEGSVSALGLSGSDLREVSEEQAIGPERSLRIDPPEKRFKGAGSMFVGSSSNSETFSRFNSIGGLESFEKGSEDNEPGLASMDDERLNFTGFSPASVRLSTSGDFSMAPAINDEYMTKTNEKPNDIQSEKSELLNDIYSMIFDEFTDPMAFSVE</sequence>
<protein>
    <recommendedName>
        <fullName evidence="12">Zn(2)-C6 fungal-type domain-containing protein</fullName>
    </recommendedName>
</protein>
<dbReference type="GO" id="GO:0000978">
    <property type="term" value="F:RNA polymerase II cis-regulatory region sequence-specific DNA binding"/>
    <property type="evidence" value="ECO:0007669"/>
    <property type="project" value="TreeGrafter"/>
</dbReference>
<dbReference type="GO" id="GO:0000981">
    <property type="term" value="F:DNA-binding transcription factor activity, RNA polymerase II-specific"/>
    <property type="evidence" value="ECO:0007669"/>
    <property type="project" value="InterPro"/>
</dbReference>
<feature type="region of interest" description="Disordered" evidence="11">
    <location>
        <begin position="213"/>
        <end position="270"/>
    </location>
</feature>
<evidence type="ECO:0000256" key="1">
    <source>
        <dbReference type="ARBA" id="ARBA00004123"/>
    </source>
</evidence>
<dbReference type="Gene3D" id="1.20.5.170">
    <property type="match status" value="1"/>
</dbReference>
<evidence type="ECO:0000256" key="6">
    <source>
        <dbReference type="ARBA" id="ARBA00023144"/>
    </source>
</evidence>
<comment type="caution">
    <text evidence="13">The sequence shown here is derived from an EMBL/GenBank/DDBJ whole genome shotgun (WGS) entry which is preliminary data.</text>
</comment>
<dbReference type="Gene3D" id="4.10.240.10">
    <property type="entry name" value="Zn(2)-C6 fungal-type DNA-binding domain"/>
    <property type="match status" value="1"/>
</dbReference>
<keyword evidence="5" id="KW-0238">DNA-binding</keyword>
<evidence type="ECO:0000256" key="7">
    <source>
        <dbReference type="ARBA" id="ARBA00023159"/>
    </source>
</evidence>
<dbReference type="PANTHER" id="PTHR47424:SF3">
    <property type="entry name" value="REGULATORY PROTEIN GAL4"/>
    <property type="match status" value="1"/>
</dbReference>